<dbReference type="Proteomes" id="UP000076268">
    <property type="component" value="Unassembled WGS sequence"/>
</dbReference>
<comment type="similarity">
    <text evidence="2 4">Belongs to the pyridoxal phosphate-binding protein YggS/PROSC family.</text>
</comment>
<proteinExistence type="inferred from homology"/>
<reference evidence="6 7" key="1">
    <citation type="submission" date="2016-02" db="EMBL/GenBank/DDBJ databases">
        <title>Anaerosporomusa subterraneum gen. nov., sp. nov., a spore-forming obligate anaerobe isolated from saprolite.</title>
        <authorList>
            <person name="Choi J.K."/>
            <person name="Shah M."/>
            <person name="Yee N."/>
        </authorList>
    </citation>
    <scope>NUCLEOTIDE SEQUENCE [LARGE SCALE GENOMIC DNA]</scope>
    <source>
        <strain evidence="6 7">RU4</strain>
    </source>
</reference>
<dbReference type="InterPro" id="IPR029066">
    <property type="entry name" value="PLP-binding_barrel"/>
</dbReference>
<gene>
    <name evidence="6" type="ORF">AXX12_03635</name>
</gene>
<dbReference type="GO" id="GO:0030170">
    <property type="term" value="F:pyridoxal phosphate binding"/>
    <property type="evidence" value="ECO:0007669"/>
    <property type="project" value="UniProtKB-UniRule"/>
</dbReference>
<comment type="caution">
    <text evidence="6">The sequence shown here is derived from an EMBL/GenBank/DDBJ whole genome shotgun (WGS) entry which is preliminary data.</text>
</comment>
<dbReference type="RefSeq" id="WP_066239203.1">
    <property type="nucleotide sequence ID" value="NZ_LSGP01000013.1"/>
</dbReference>
<name>A0A154BTM9_ANASB</name>
<evidence type="ECO:0000259" key="5">
    <source>
        <dbReference type="Pfam" id="PF01168"/>
    </source>
</evidence>
<dbReference type="Pfam" id="PF01168">
    <property type="entry name" value="Ala_racemase_N"/>
    <property type="match status" value="1"/>
</dbReference>
<dbReference type="CDD" id="cd00635">
    <property type="entry name" value="PLPDE_III_YBL036c_like"/>
    <property type="match status" value="1"/>
</dbReference>
<organism evidence="6 7">
    <name type="scientific">Anaerosporomusa subterranea</name>
    <dbReference type="NCBI Taxonomy" id="1794912"/>
    <lineage>
        <taxon>Bacteria</taxon>
        <taxon>Bacillati</taxon>
        <taxon>Bacillota</taxon>
        <taxon>Negativicutes</taxon>
        <taxon>Acetonemataceae</taxon>
        <taxon>Anaerosporomusa</taxon>
    </lineage>
</organism>
<dbReference type="OrthoDB" id="9804072at2"/>
<dbReference type="Gene3D" id="3.20.20.10">
    <property type="entry name" value="Alanine racemase"/>
    <property type="match status" value="1"/>
</dbReference>
<dbReference type="PANTHER" id="PTHR10146:SF14">
    <property type="entry name" value="PYRIDOXAL PHOSPHATE HOMEOSTASIS PROTEIN"/>
    <property type="match status" value="1"/>
</dbReference>
<dbReference type="InterPro" id="IPR001608">
    <property type="entry name" value="Ala_racemase_N"/>
</dbReference>
<dbReference type="PANTHER" id="PTHR10146">
    <property type="entry name" value="PROLINE SYNTHETASE CO-TRANSCRIBED BACTERIAL HOMOLOG PROTEIN"/>
    <property type="match status" value="1"/>
</dbReference>
<feature type="modified residue" description="N6-(pyridoxal phosphate)lysine" evidence="2 3">
    <location>
        <position position="38"/>
    </location>
</feature>
<dbReference type="InterPro" id="IPR011078">
    <property type="entry name" value="PyrdxlP_homeostasis"/>
</dbReference>
<dbReference type="AlphaFoldDB" id="A0A154BTM9"/>
<protein>
    <recommendedName>
        <fullName evidence="2">Pyridoxal phosphate homeostasis protein</fullName>
        <shortName evidence="2">PLP homeostasis protein</shortName>
    </recommendedName>
</protein>
<comment type="cofactor">
    <cofactor evidence="3">
        <name>pyridoxal 5'-phosphate</name>
        <dbReference type="ChEBI" id="CHEBI:597326"/>
    </cofactor>
</comment>
<dbReference type="PIRSF" id="PIRSF004848">
    <property type="entry name" value="YBL036c_PLPDEIII"/>
    <property type="match status" value="1"/>
</dbReference>
<comment type="function">
    <text evidence="2">Pyridoxal 5'-phosphate (PLP)-binding protein, which is involved in PLP homeostasis.</text>
</comment>
<evidence type="ECO:0000256" key="4">
    <source>
        <dbReference type="RuleBase" id="RU004514"/>
    </source>
</evidence>
<evidence type="ECO:0000256" key="3">
    <source>
        <dbReference type="PIRSR" id="PIRSR004848-1"/>
    </source>
</evidence>
<evidence type="ECO:0000256" key="1">
    <source>
        <dbReference type="ARBA" id="ARBA00022898"/>
    </source>
</evidence>
<evidence type="ECO:0000313" key="6">
    <source>
        <dbReference type="EMBL" id="KYZ77235.1"/>
    </source>
</evidence>
<dbReference type="HAMAP" id="MF_02087">
    <property type="entry name" value="PLP_homeostasis"/>
    <property type="match status" value="1"/>
</dbReference>
<keyword evidence="7" id="KW-1185">Reference proteome</keyword>
<feature type="domain" description="Alanine racemase N-terminal" evidence="5">
    <location>
        <begin position="29"/>
        <end position="229"/>
    </location>
</feature>
<dbReference type="EMBL" id="LSGP01000013">
    <property type="protein sequence ID" value="KYZ77235.1"/>
    <property type="molecule type" value="Genomic_DNA"/>
</dbReference>
<evidence type="ECO:0000256" key="2">
    <source>
        <dbReference type="HAMAP-Rule" id="MF_02087"/>
    </source>
</evidence>
<dbReference type="NCBIfam" id="TIGR00044">
    <property type="entry name" value="YggS family pyridoxal phosphate-dependent enzyme"/>
    <property type="match status" value="1"/>
</dbReference>
<keyword evidence="1 2" id="KW-0663">Pyridoxal phosphate</keyword>
<dbReference type="SUPFAM" id="SSF51419">
    <property type="entry name" value="PLP-binding barrel"/>
    <property type="match status" value="1"/>
</dbReference>
<evidence type="ECO:0000313" key="7">
    <source>
        <dbReference type="Proteomes" id="UP000076268"/>
    </source>
</evidence>
<accession>A0A154BTM9</accession>
<dbReference type="PROSITE" id="PS01211">
    <property type="entry name" value="UPF0001"/>
    <property type="match status" value="1"/>
</dbReference>
<dbReference type="STRING" id="1794912.AXX12_03635"/>
<sequence>MSIDQKIVQILHKVNALAAMRENRFSDLPDVRVLAVTKNQSTMAIRTALAAGITAVAENRVQEAVQKYADIGEMAEWHFIGHLQTNKARLIVPFCHLIHSLDSKSLAIEIAKTAAKLNKRQDVLMQINVSGEDTKFGVPPNQAVEMAGFLSSLENIRLCGCMTIAPLCDDIEKTRPVFRELFHLFQEIKSLNFPNTSLEWVSMGMTNDYPVAIEEGANLIRIGTGIFGKRG</sequence>